<dbReference type="OrthoDB" id="10267127at2759"/>
<dbReference type="InParanoid" id="E2ACR6"/>
<dbReference type="EMBL" id="GL438568">
    <property type="protein sequence ID" value="EFN68810.1"/>
    <property type="molecule type" value="Genomic_DNA"/>
</dbReference>
<dbReference type="InterPro" id="IPR029982">
    <property type="entry name" value="Kptn"/>
</dbReference>
<protein>
    <submittedName>
        <fullName evidence="1">Kaptin</fullName>
    </submittedName>
</protein>
<name>E2ACR6_CAMFO</name>
<evidence type="ECO:0000313" key="2">
    <source>
        <dbReference type="Proteomes" id="UP000000311"/>
    </source>
</evidence>
<dbReference type="GO" id="GO:0007015">
    <property type="term" value="P:actin filament organization"/>
    <property type="evidence" value="ECO:0007669"/>
    <property type="project" value="InterPro"/>
</dbReference>
<dbReference type="GO" id="GO:0051015">
    <property type="term" value="F:actin filament binding"/>
    <property type="evidence" value="ECO:0007669"/>
    <property type="project" value="TreeGrafter"/>
</dbReference>
<dbReference type="OMA" id="REDIHQT"/>
<dbReference type="Proteomes" id="UP000000311">
    <property type="component" value="Unassembled WGS sequence"/>
</dbReference>
<organism evidence="2">
    <name type="scientific">Camponotus floridanus</name>
    <name type="common">Florida carpenter ant</name>
    <dbReference type="NCBI Taxonomy" id="104421"/>
    <lineage>
        <taxon>Eukaryota</taxon>
        <taxon>Metazoa</taxon>
        <taxon>Ecdysozoa</taxon>
        <taxon>Arthropoda</taxon>
        <taxon>Hexapoda</taxon>
        <taxon>Insecta</taxon>
        <taxon>Pterygota</taxon>
        <taxon>Neoptera</taxon>
        <taxon>Endopterygota</taxon>
        <taxon>Hymenoptera</taxon>
        <taxon>Apocrita</taxon>
        <taxon>Aculeata</taxon>
        <taxon>Formicoidea</taxon>
        <taxon>Formicidae</taxon>
        <taxon>Formicinae</taxon>
        <taxon>Camponotus</taxon>
    </lineage>
</organism>
<dbReference type="STRING" id="104421.E2ACR6"/>
<dbReference type="InterPro" id="IPR028994">
    <property type="entry name" value="Integrin_alpha_N"/>
</dbReference>
<dbReference type="GO" id="GO:0034198">
    <property type="term" value="P:cellular response to amino acid starvation"/>
    <property type="evidence" value="ECO:0007669"/>
    <property type="project" value="TreeGrafter"/>
</dbReference>
<evidence type="ECO:0000313" key="1">
    <source>
        <dbReference type="EMBL" id="EFN68810.1"/>
    </source>
</evidence>
<proteinExistence type="predicted"/>
<accession>E2ACR6</accession>
<keyword evidence="2" id="KW-1185">Reference proteome</keyword>
<dbReference type="PANTHER" id="PTHR15435:SF2">
    <property type="entry name" value="KICSTOR COMPLEX PROTEIN KAPTIN"/>
    <property type="match status" value="1"/>
</dbReference>
<dbReference type="SUPFAM" id="SSF69318">
    <property type="entry name" value="Integrin alpha N-terminal domain"/>
    <property type="match status" value="1"/>
</dbReference>
<gene>
    <name evidence="1" type="ORF">EAG_15890</name>
</gene>
<dbReference type="GO" id="GO:0015629">
    <property type="term" value="C:actin cytoskeleton"/>
    <property type="evidence" value="ECO:0007669"/>
    <property type="project" value="InterPro"/>
</dbReference>
<dbReference type="GO" id="GO:1904262">
    <property type="term" value="P:negative regulation of TORC1 signaling"/>
    <property type="evidence" value="ECO:0007669"/>
    <property type="project" value="TreeGrafter"/>
</dbReference>
<dbReference type="PANTHER" id="PTHR15435">
    <property type="entry name" value="KICSTOR COMPLEX PROTEIN KAPTIN"/>
    <property type="match status" value="1"/>
</dbReference>
<dbReference type="GO" id="GO:0030027">
    <property type="term" value="C:lamellipodium"/>
    <property type="evidence" value="ECO:0007669"/>
    <property type="project" value="TreeGrafter"/>
</dbReference>
<sequence>MMSNLIDAHWFPLASQGNIYSMTKLCSPSSSNKLLVASLKRKIYSCEYHQMTEFLRPMVKELLFTYIPSGAEIISIDAYNKSDTGESFVIGITIMKTSTDTIERYLNIYTEGAIDGEGDEGSSIEATAQNCLMVELSYTPYHLYHTVLPQQNFTREVVWLISGSDYKIHMIREDKLSHVYSESSIEKYFPELHDLQAIALWINIYYYDNYKRRVTAVGCECGLVKISVINMMDLQVSQSWLLRYDKPVPSVIIFPHQNFVCKPAFINANTKAEKCIPEDDIPKLNIVISSTSNAVVFENILEHGMKRDVILSGSESSDCVLCCCIADINMDGQNEILLGTYGQEVLIFALTNNAWELTARKLFDAPVHSISYMDITNDGIKELIVLTQQGVHILQVLHMYIFTYI</sequence>
<reference evidence="1 2" key="1">
    <citation type="journal article" date="2010" name="Science">
        <title>Genomic comparison of the ants Camponotus floridanus and Harpegnathos saltator.</title>
        <authorList>
            <person name="Bonasio R."/>
            <person name="Zhang G."/>
            <person name="Ye C."/>
            <person name="Mutti N.S."/>
            <person name="Fang X."/>
            <person name="Qin N."/>
            <person name="Donahue G."/>
            <person name="Yang P."/>
            <person name="Li Q."/>
            <person name="Li C."/>
            <person name="Zhang P."/>
            <person name="Huang Z."/>
            <person name="Berger S.L."/>
            <person name="Reinberg D."/>
            <person name="Wang J."/>
            <person name="Liebig J."/>
        </authorList>
    </citation>
    <scope>NUCLEOTIDE SEQUENCE [LARGE SCALE GENOMIC DNA]</scope>
    <source>
        <strain evidence="2">C129</strain>
    </source>
</reference>
<dbReference type="AlphaFoldDB" id="E2ACR6"/>